<dbReference type="EMBL" id="BART01008403">
    <property type="protein sequence ID" value="GAG53941.1"/>
    <property type="molecule type" value="Genomic_DNA"/>
</dbReference>
<name>X1A0Y0_9ZZZZ</name>
<evidence type="ECO:0000313" key="1">
    <source>
        <dbReference type="EMBL" id="GAG53941.1"/>
    </source>
</evidence>
<sequence>MPEPAHWSEYVTGKKGFWRTVLHFEIRHIKNVESAFHIIFCHDFVPRLVQISCKPGMKPYIVFK</sequence>
<gene>
    <name evidence="1" type="ORF">S01H4_18911</name>
</gene>
<protein>
    <submittedName>
        <fullName evidence="1">Uncharacterized protein</fullName>
    </submittedName>
</protein>
<feature type="non-terminal residue" evidence="1">
    <location>
        <position position="64"/>
    </location>
</feature>
<reference evidence="1" key="1">
    <citation type="journal article" date="2014" name="Front. Microbiol.">
        <title>High frequency of phylogenetically diverse reductive dehalogenase-homologous genes in deep subseafloor sedimentary metagenomes.</title>
        <authorList>
            <person name="Kawai M."/>
            <person name="Futagami T."/>
            <person name="Toyoda A."/>
            <person name="Takaki Y."/>
            <person name="Nishi S."/>
            <person name="Hori S."/>
            <person name="Arai W."/>
            <person name="Tsubouchi T."/>
            <person name="Morono Y."/>
            <person name="Uchiyama I."/>
            <person name="Ito T."/>
            <person name="Fujiyama A."/>
            <person name="Inagaki F."/>
            <person name="Takami H."/>
        </authorList>
    </citation>
    <scope>NUCLEOTIDE SEQUENCE</scope>
    <source>
        <strain evidence="1">Expedition CK06-06</strain>
    </source>
</reference>
<organism evidence="1">
    <name type="scientific">marine sediment metagenome</name>
    <dbReference type="NCBI Taxonomy" id="412755"/>
    <lineage>
        <taxon>unclassified sequences</taxon>
        <taxon>metagenomes</taxon>
        <taxon>ecological metagenomes</taxon>
    </lineage>
</organism>
<accession>X1A0Y0</accession>
<proteinExistence type="predicted"/>
<dbReference type="AlphaFoldDB" id="X1A0Y0"/>
<comment type="caution">
    <text evidence="1">The sequence shown here is derived from an EMBL/GenBank/DDBJ whole genome shotgun (WGS) entry which is preliminary data.</text>
</comment>